<dbReference type="Pfam" id="PF14470">
    <property type="entry name" value="bPH_3"/>
    <property type="match status" value="1"/>
</dbReference>
<sequence>MINYKFATKEQLKEEFARLSKIVGDSPFGTKKEFFHLPQILNNGEKPLAVASGLMGGNTWLLTLTNQRVIFLDKGMFFGIKQVDVRLADIVSVGGKTGLMFGEIQVSTSGQDYVIKDVLKKVVVPFTNLINEARNNLHKQTLPQASVQEPQAPVSDSTEKDTLSFDERMDKIERLADMKEEGILTEEEFQQQKQIILNS</sequence>
<dbReference type="RefSeq" id="WP_152114142.1">
    <property type="nucleotide sequence ID" value="NZ_JAFNAA010000005.1"/>
</dbReference>
<dbReference type="Pfam" id="PF09851">
    <property type="entry name" value="SHOCT"/>
    <property type="match status" value="1"/>
</dbReference>
<dbReference type="EMBL" id="JAFNAA010000005">
    <property type="protein sequence ID" value="MBO1107877.1"/>
    <property type="molecule type" value="Genomic_DNA"/>
</dbReference>
<name>A0A8I2B5C5_PLESH</name>
<accession>A0A8I2B5C5</accession>
<dbReference type="AlphaFoldDB" id="A0A8I2B5C5"/>
<dbReference type="InterPro" id="IPR039519">
    <property type="entry name" value="YokE-like_PH"/>
</dbReference>
<dbReference type="InterPro" id="IPR018649">
    <property type="entry name" value="SHOCT"/>
</dbReference>
<gene>
    <name evidence="4" type="ORF">J2R62_06515</name>
</gene>
<feature type="domain" description="SHOCT" evidence="2">
    <location>
        <begin position="170"/>
        <end position="197"/>
    </location>
</feature>
<dbReference type="Proteomes" id="UP000664658">
    <property type="component" value="Unassembled WGS sequence"/>
</dbReference>
<feature type="domain" description="YokE-like PH" evidence="3">
    <location>
        <begin position="41"/>
        <end position="132"/>
    </location>
</feature>
<comment type="caution">
    <text evidence="4">The sequence shown here is derived from an EMBL/GenBank/DDBJ whole genome shotgun (WGS) entry which is preliminary data.</text>
</comment>
<feature type="compositionally biased region" description="Polar residues" evidence="1">
    <location>
        <begin position="140"/>
        <end position="149"/>
    </location>
</feature>
<evidence type="ECO:0000259" key="3">
    <source>
        <dbReference type="Pfam" id="PF14470"/>
    </source>
</evidence>
<feature type="region of interest" description="Disordered" evidence="1">
    <location>
        <begin position="140"/>
        <end position="161"/>
    </location>
</feature>
<organism evidence="4 5">
    <name type="scientific">Plesiomonas shigelloides</name>
    <name type="common">Aeromonas shigelloides</name>
    <dbReference type="NCBI Taxonomy" id="703"/>
    <lineage>
        <taxon>Bacteria</taxon>
        <taxon>Pseudomonadati</taxon>
        <taxon>Pseudomonadota</taxon>
        <taxon>Gammaproteobacteria</taxon>
        <taxon>Enterobacterales</taxon>
        <taxon>Enterobacteriaceae</taxon>
        <taxon>Plesiomonas</taxon>
    </lineage>
</organism>
<proteinExistence type="predicted"/>
<evidence type="ECO:0000259" key="2">
    <source>
        <dbReference type="Pfam" id="PF09851"/>
    </source>
</evidence>
<evidence type="ECO:0000256" key="1">
    <source>
        <dbReference type="SAM" id="MobiDB-lite"/>
    </source>
</evidence>
<reference evidence="4" key="1">
    <citation type="submission" date="2021-03" db="EMBL/GenBank/DDBJ databases">
        <title>Plesiomonas shigelloides zfcc0051, isolated from zebrafish feces.</title>
        <authorList>
            <person name="Vanderhoek Z."/>
            <person name="Gaulke C."/>
        </authorList>
    </citation>
    <scope>NUCLEOTIDE SEQUENCE</scope>
    <source>
        <strain evidence="4">Zfcc0051</strain>
    </source>
</reference>
<protein>
    <submittedName>
        <fullName evidence="4">PH domain-containing protein</fullName>
    </submittedName>
</protein>
<evidence type="ECO:0000313" key="5">
    <source>
        <dbReference type="Proteomes" id="UP000664658"/>
    </source>
</evidence>
<evidence type="ECO:0000313" key="4">
    <source>
        <dbReference type="EMBL" id="MBO1107877.1"/>
    </source>
</evidence>